<dbReference type="EMBL" id="BKCP01005272">
    <property type="protein sequence ID" value="GER37014.1"/>
    <property type="molecule type" value="Genomic_DNA"/>
</dbReference>
<name>A0A5A7PW66_STRAF</name>
<dbReference type="Proteomes" id="UP000325081">
    <property type="component" value="Unassembled WGS sequence"/>
</dbReference>
<dbReference type="OrthoDB" id="1803495at2759"/>
<comment type="caution">
    <text evidence="1">The sequence shown here is derived from an EMBL/GenBank/DDBJ whole genome shotgun (WGS) entry which is preliminary data.</text>
</comment>
<reference evidence="2" key="1">
    <citation type="journal article" date="2019" name="Curr. Biol.">
        <title>Genome Sequence of Striga asiatica Provides Insight into the Evolution of Plant Parasitism.</title>
        <authorList>
            <person name="Yoshida S."/>
            <person name="Kim S."/>
            <person name="Wafula E.K."/>
            <person name="Tanskanen J."/>
            <person name="Kim Y.M."/>
            <person name="Honaas L."/>
            <person name="Yang Z."/>
            <person name="Spallek T."/>
            <person name="Conn C.E."/>
            <person name="Ichihashi Y."/>
            <person name="Cheong K."/>
            <person name="Cui S."/>
            <person name="Der J.P."/>
            <person name="Gundlach H."/>
            <person name="Jiao Y."/>
            <person name="Hori C."/>
            <person name="Ishida J.K."/>
            <person name="Kasahara H."/>
            <person name="Kiba T."/>
            <person name="Kim M.S."/>
            <person name="Koo N."/>
            <person name="Laohavisit A."/>
            <person name="Lee Y.H."/>
            <person name="Lumba S."/>
            <person name="McCourt P."/>
            <person name="Mortimer J.C."/>
            <person name="Mutuku J.M."/>
            <person name="Nomura T."/>
            <person name="Sasaki-Sekimoto Y."/>
            <person name="Seto Y."/>
            <person name="Wang Y."/>
            <person name="Wakatake T."/>
            <person name="Sakakibara H."/>
            <person name="Demura T."/>
            <person name="Yamaguchi S."/>
            <person name="Yoneyama K."/>
            <person name="Manabe R.I."/>
            <person name="Nelson D.C."/>
            <person name="Schulman A.H."/>
            <person name="Timko M.P."/>
            <person name="dePamphilis C.W."/>
            <person name="Choi D."/>
            <person name="Shirasu K."/>
        </authorList>
    </citation>
    <scope>NUCLEOTIDE SEQUENCE [LARGE SCALE GENOMIC DNA]</scope>
    <source>
        <strain evidence="2">cv. UVA1</strain>
    </source>
</reference>
<accession>A0A5A7PW66</accession>
<protein>
    <submittedName>
        <fullName evidence="1">UPF0246 protein Spro_0686</fullName>
    </submittedName>
</protein>
<gene>
    <name evidence="1" type="ORF">STAS_13404</name>
</gene>
<proteinExistence type="predicted"/>
<dbReference type="AlphaFoldDB" id="A0A5A7PW66"/>
<evidence type="ECO:0000313" key="1">
    <source>
        <dbReference type="EMBL" id="GER37014.1"/>
    </source>
</evidence>
<keyword evidence="2" id="KW-1185">Reference proteome</keyword>
<organism evidence="1 2">
    <name type="scientific">Striga asiatica</name>
    <name type="common">Asiatic witchweed</name>
    <name type="synonym">Buchnera asiatica</name>
    <dbReference type="NCBI Taxonomy" id="4170"/>
    <lineage>
        <taxon>Eukaryota</taxon>
        <taxon>Viridiplantae</taxon>
        <taxon>Streptophyta</taxon>
        <taxon>Embryophyta</taxon>
        <taxon>Tracheophyta</taxon>
        <taxon>Spermatophyta</taxon>
        <taxon>Magnoliopsida</taxon>
        <taxon>eudicotyledons</taxon>
        <taxon>Gunneridae</taxon>
        <taxon>Pentapetalae</taxon>
        <taxon>asterids</taxon>
        <taxon>lamiids</taxon>
        <taxon>Lamiales</taxon>
        <taxon>Orobanchaceae</taxon>
        <taxon>Buchnereae</taxon>
        <taxon>Striga</taxon>
    </lineage>
</organism>
<sequence>TIEKSASDTENGKSPLEISQDYVWDDVDRVKRHKRILTGSLIGKEEHMRPLAPYRLQDVVESLKNNYSIEQLDEIIKDIKEKRLDSSFYQESKIEWILKGGA</sequence>
<evidence type="ECO:0000313" key="2">
    <source>
        <dbReference type="Proteomes" id="UP000325081"/>
    </source>
</evidence>
<feature type="non-terminal residue" evidence="1">
    <location>
        <position position="1"/>
    </location>
</feature>
<feature type="non-terminal residue" evidence="1">
    <location>
        <position position="102"/>
    </location>
</feature>